<gene>
    <name evidence="3" type="ORF">ACFOWD_00425</name>
</gene>
<dbReference type="EMBL" id="JBHSCY010000001">
    <property type="protein sequence ID" value="MFC4267354.1"/>
    <property type="molecule type" value="Genomic_DNA"/>
</dbReference>
<dbReference type="RefSeq" id="WP_377407189.1">
    <property type="nucleotide sequence ID" value="NZ_JBHSCY010000001.1"/>
</dbReference>
<dbReference type="InterPro" id="IPR026444">
    <property type="entry name" value="Secre_tail"/>
</dbReference>
<reference evidence="4" key="1">
    <citation type="journal article" date="2019" name="Int. J. Syst. Evol. Microbiol.">
        <title>The Global Catalogue of Microorganisms (GCM) 10K type strain sequencing project: providing services to taxonomists for standard genome sequencing and annotation.</title>
        <authorList>
            <consortium name="The Broad Institute Genomics Platform"/>
            <consortium name="The Broad Institute Genome Sequencing Center for Infectious Disease"/>
            <person name="Wu L."/>
            <person name="Ma J."/>
        </authorList>
    </citation>
    <scope>NUCLEOTIDE SEQUENCE [LARGE SCALE GENOMIC DNA]</scope>
    <source>
        <strain evidence="4">CECT 8655</strain>
    </source>
</reference>
<sequence>MASQETVVSSGGNVSGAGSVSYTIGQIVASINTGSNGSVSQGIQQSLELFTLSNQDNKNLTLHAIMYPNPTKDKVVLSIKENVLENLIFSMYDSSGRLLKKGKIKNDNTTIPMKNFASGIYLLKVYRNTKSLKIFKIIKN</sequence>
<accession>A0ABV8R4I6</accession>
<name>A0ABV8R4I6_9FLAO</name>
<dbReference type="Pfam" id="PF18962">
    <property type="entry name" value="Por_Secre_tail"/>
    <property type="match status" value="1"/>
</dbReference>
<protein>
    <submittedName>
        <fullName evidence="3">T9SS type A sorting domain-containing protein</fullName>
    </submittedName>
</protein>
<keyword evidence="1" id="KW-0732">Signal</keyword>
<keyword evidence="4" id="KW-1185">Reference proteome</keyword>
<comment type="caution">
    <text evidence="3">The sequence shown here is derived from an EMBL/GenBank/DDBJ whole genome shotgun (WGS) entry which is preliminary data.</text>
</comment>
<evidence type="ECO:0000313" key="4">
    <source>
        <dbReference type="Proteomes" id="UP001595826"/>
    </source>
</evidence>
<feature type="domain" description="Secretion system C-terminal sorting" evidence="2">
    <location>
        <begin position="66"/>
        <end position="133"/>
    </location>
</feature>
<proteinExistence type="predicted"/>
<organism evidence="3 4">
    <name type="scientific">Polaribacter marinivivus</name>
    <dbReference type="NCBI Taxonomy" id="1524260"/>
    <lineage>
        <taxon>Bacteria</taxon>
        <taxon>Pseudomonadati</taxon>
        <taxon>Bacteroidota</taxon>
        <taxon>Flavobacteriia</taxon>
        <taxon>Flavobacteriales</taxon>
        <taxon>Flavobacteriaceae</taxon>
    </lineage>
</organism>
<evidence type="ECO:0000313" key="3">
    <source>
        <dbReference type="EMBL" id="MFC4267354.1"/>
    </source>
</evidence>
<evidence type="ECO:0000256" key="1">
    <source>
        <dbReference type="ARBA" id="ARBA00022729"/>
    </source>
</evidence>
<evidence type="ECO:0000259" key="2">
    <source>
        <dbReference type="Pfam" id="PF18962"/>
    </source>
</evidence>
<dbReference type="NCBIfam" id="TIGR04183">
    <property type="entry name" value="Por_Secre_tail"/>
    <property type="match status" value="1"/>
</dbReference>
<dbReference type="Proteomes" id="UP001595826">
    <property type="component" value="Unassembled WGS sequence"/>
</dbReference>